<dbReference type="InterPro" id="IPR036394">
    <property type="entry name" value="Ribosomal_uL22_sf"/>
</dbReference>
<evidence type="ECO:0000256" key="8">
    <source>
        <dbReference type="RuleBase" id="RU004005"/>
    </source>
</evidence>
<evidence type="ECO:0000256" key="9">
    <source>
        <dbReference type="RuleBase" id="RU004006"/>
    </source>
</evidence>
<dbReference type="SUPFAM" id="SSF54843">
    <property type="entry name" value="Ribosomal protein L22"/>
    <property type="match status" value="1"/>
</dbReference>
<proteinExistence type="inferred from homology"/>
<accession>A0A1F4NT02</accession>
<keyword evidence="3 7" id="KW-0694">RNA-binding</keyword>
<evidence type="ECO:0000256" key="7">
    <source>
        <dbReference type="HAMAP-Rule" id="MF_01331"/>
    </source>
</evidence>
<evidence type="ECO:0000256" key="11">
    <source>
        <dbReference type="SAM" id="MobiDB-lite"/>
    </source>
</evidence>
<dbReference type="GO" id="GO:0015934">
    <property type="term" value="C:large ribosomal subunit"/>
    <property type="evidence" value="ECO:0007669"/>
    <property type="project" value="InterPro"/>
</dbReference>
<dbReference type="CDD" id="cd00336">
    <property type="entry name" value="Ribosomal_L22"/>
    <property type="match status" value="1"/>
</dbReference>
<feature type="region of interest" description="Disordered" evidence="11">
    <location>
        <begin position="116"/>
        <end position="187"/>
    </location>
</feature>
<comment type="function">
    <text evidence="7 10">This protein binds specifically to 23S rRNA; its binding is stimulated by other ribosomal proteins, e.g., L4, L17, and L20. It is important during the early stages of 50S assembly. It makes multiple contacts with different domains of the 23S rRNA in the assembled 50S subunit and ribosome.</text>
</comment>
<evidence type="ECO:0000256" key="3">
    <source>
        <dbReference type="ARBA" id="ARBA00022884"/>
    </source>
</evidence>
<dbReference type="GO" id="GO:0006412">
    <property type="term" value="P:translation"/>
    <property type="evidence" value="ECO:0007669"/>
    <property type="project" value="UniProtKB-UniRule"/>
</dbReference>
<dbReference type="GO" id="GO:0003735">
    <property type="term" value="F:structural constituent of ribosome"/>
    <property type="evidence" value="ECO:0007669"/>
    <property type="project" value="InterPro"/>
</dbReference>
<evidence type="ECO:0000256" key="5">
    <source>
        <dbReference type="ARBA" id="ARBA00023274"/>
    </source>
</evidence>
<dbReference type="InterPro" id="IPR018260">
    <property type="entry name" value="Ribosomal_uL22_CS"/>
</dbReference>
<comment type="caution">
    <text evidence="12">The sequence shown here is derived from an EMBL/GenBank/DDBJ whole genome shotgun (WGS) entry which is preliminary data.</text>
</comment>
<evidence type="ECO:0000256" key="1">
    <source>
        <dbReference type="ARBA" id="ARBA00009451"/>
    </source>
</evidence>
<comment type="subunit">
    <text evidence="7 9">Part of the 50S ribosomal subunit.</text>
</comment>
<evidence type="ECO:0000313" key="13">
    <source>
        <dbReference type="Proteomes" id="UP000176651"/>
    </source>
</evidence>
<evidence type="ECO:0000313" key="12">
    <source>
        <dbReference type="EMBL" id="OGB74438.1"/>
    </source>
</evidence>
<comment type="function">
    <text evidence="7">The globular domain of the protein is located near the polypeptide exit tunnel on the outside of the subunit, while an extended beta-hairpin is found that lines the wall of the exit tunnel in the center of the 70S ribosome.</text>
</comment>
<dbReference type="Gene3D" id="3.90.470.10">
    <property type="entry name" value="Ribosomal protein L22/L17"/>
    <property type="match status" value="1"/>
</dbReference>
<dbReference type="STRING" id="1798535.A2V68_01920"/>
<organism evidence="12 13">
    <name type="scientific">candidate division Kazan bacterium RBG_13_50_9</name>
    <dbReference type="NCBI Taxonomy" id="1798535"/>
    <lineage>
        <taxon>Bacteria</taxon>
        <taxon>Bacteria division Kazan-3B-28</taxon>
    </lineage>
</organism>
<dbReference type="PROSITE" id="PS00464">
    <property type="entry name" value="RIBOSOMAL_L22"/>
    <property type="match status" value="1"/>
</dbReference>
<dbReference type="Pfam" id="PF00237">
    <property type="entry name" value="Ribosomal_L22"/>
    <property type="match status" value="1"/>
</dbReference>
<evidence type="ECO:0000256" key="10">
    <source>
        <dbReference type="RuleBase" id="RU004008"/>
    </source>
</evidence>
<dbReference type="InterPro" id="IPR001063">
    <property type="entry name" value="Ribosomal_uL22"/>
</dbReference>
<dbReference type="PANTHER" id="PTHR13501:SF8">
    <property type="entry name" value="LARGE RIBOSOMAL SUBUNIT PROTEIN UL22M"/>
    <property type="match status" value="1"/>
</dbReference>
<comment type="similarity">
    <text evidence="1 7 8">Belongs to the universal ribosomal protein uL22 family.</text>
</comment>
<keyword evidence="5 7" id="KW-0687">Ribonucleoprotein</keyword>
<evidence type="ECO:0000256" key="2">
    <source>
        <dbReference type="ARBA" id="ARBA00022730"/>
    </source>
</evidence>
<evidence type="ECO:0000256" key="4">
    <source>
        <dbReference type="ARBA" id="ARBA00022980"/>
    </source>
</evidence>
<dbReference type="Proteomes" id="UP000176651">
    <property type="component" value="Unassembled WGS sequence"/>
</dbReference>
<keyword evidence="2 7" id="KW-0699">rRNA-binding</keyword>
<dbReference type="NCBIfam" id="TIGR01044">
    <property type="entry name" value="rplV_bact"/>
    <property type="match status" value="1"/>
</dbReference>
<dbReference type="EMBL" id="META01000002">
    <property type="protein sequence ID" value="OGB74438.1"/>
    <property type="molecule type" value="Genomic_DNA"/>
</dbReference>
<dbReference type="InterPro" id="IPR005727">
    <property type="entry name" value="Ribosomal_uL22_bac/chlpt-type"/>
</dbReference>
<reference evidence="12 13" key="1">
    <citation type="journal article" date="2016" name="Nat. Commun.">
        <title>Thousands of microbial genomes shed light on interconnected biogeochemical processes in an aquifer system.</title>
        <authorList>
            <person name="Anantharaman K."/>
            <person name="Brown C.T."/>
            <person name="Hug L.A."/>
            <person name="Sharon I."/>
            <person name="Castelle C.J."/>
            <person name="Probst A.J."/>
            <person name="Thomas B.C."/>
            <person name="Singh A."/>
            <person name="Wilkins M.J."/>
            <person name="Karaoz U."/>
            <person name="Brodie E.L."/>
            <person name="Williams K.H."/>
            <person name="Hubbard S.S."/>
            <person name="Banfield J.F."/>
        </authorList>
    </citation>
    <scope>NUCLEOTIDE SEQUENCE [LARGE SCALE GENOMIC DNA]</scope>
</reference>
<dbReference type="HAMAP" id="MF_01331_B">
    <property type="entry name" value="Ribosomal_uL22_B"/>
    <property type="match status" value="1"/>
</dbReference>
<gene>
    <name evidence="7" type="primary">rplV</name>
    <name evidence="12" type="ORF">A2V68_01920</name>
</gene>
<dbReference type="GO" id="GO:0019843">
    <property type="term" value="F:rRNA binding"/>
    <property type="evidence" value="ECO:0007669"/>
    <property type="project" value="UniProtKB-UniRule"/>
</dbReference>
<sequence>MEVSAHAKFIRISPKKVRPLLKDLRGKNVEDALAVLRYAPTKAGKLLYKLISSAAASASNNYNLKPSNLGIKTLTANDAPRYKRYWLRSRGSSDILLKRSAHLSVTLEELMPTPLVKERPPVKSAPGRKAKSEALLKEAGAGAQPKAGEPESQTAQAAAPLAVSSPKESRKQKRMDIKRIFRRTTNK</sequence>
<dbReference type="PANTHER" id="PTHR13501">
    <property type="entry name" value="CHLOROPLAST 50S RIBOSOMAL PROTEIN L22-RELATED"/>
    <property type="match status" value="1"/>
</dbReference>
<protein>
    <recommendedName>
        <fullName evidence="6 7">Large ribosomal subunit protein uL22</fullName>
    </recommendedName>
</protein>
<keyword evidence="4 7" id="KW-0689">Ribosomal protein</keyword>
<evidence type="ECO:0000256" key="6">
    <source>
        <dbReference type="ARBA" id="ARBA00035207"/>
    </source>
</evidence>
<dbReference type="InterPro" id="IPR047867">
    <property type="entry name" value="Ribosomal_uL22_bac/org-type"/>
</dbReference>
<dbReference type="AlphaFoldDB" id="A0A1F4NT02"/>
<name>A0A1F4NT02_UNCK3</name>